<sequence length="137" mass="16280">RINCAVCQDFNLCVTCFTSGEELEKHKSWHDYRVLEQYSFPLFNEDWGADEEELLIEGAEMHGLGNWADIAEFIGNRTKEDCEQHYMKAYVNSETWPLPDMNVKFQIDEETMRERKRRRLQTIENRPQNSTQKTPTK</sequence>
<feature type="non-terminal residue" evidence="1">
    <location>
        <position position="1"/>
    </location>
</feature>
<name>A0ACA9SGI6_9GLOM</name>
<dbReference type="EMBL" id="CAJVQC010119171">
    <property type="protein sequence ID" value="CAG8837983.1"/>
    <property type="molecule type" value="Genomic_DNA"/>
</dbReference>
<accession>A0ACA9SGI6</accession>
<protein>
    <submittedName>
        <fullName evidence="1">5883_t:CDS:1</fullName>
    </submittedName>
</protein>
<reference evidence="1" key="1">
    <citation type="submission" date="2021-06" db="EMBL/GenBank/DDBJ databases">
        <authorList>
            <person name="Kallberg Y."/>
            <person name="Tangrot J."/>
            <person name="Rosling A."/>
        </authorList>
    </citation>
    <scope>NUCLEOTIDE SEQUENCE</scope>
    <source>
        <strain evidence="1">MA461A</strain>
    </source>
</reference>
<comment type="caution">
    <text evidence="1">The sequence shown here is derived from an EMBL/GenBank/DDBJ whole genome shotgun (WGS) entry which is preliminary data.</text>
</comment>
<evidence type="ECO:0000313" key="1">
    <source>
        <dbReference type="EMBL" id="CAG8837983.1"/>
    </source>
</evidence>
<evidence type="ECO:0000313" key="2">
    <source>
        <dbReference type="Proteomes" id="UP000789920"/>
    </source>
</evidence>
<feature type="non-terminal residue" evidence="1">
    <location>
        <position position="137"/>
    </location>
</feature>
<organism evidence="1 2">
    <name type="scientific">Racocetra persica</name>
    <dbReference type="NCBI Taxonomy" id="160502"/>
    <lineage>
        <taxon>Eukaryota</taxon>
        <taxon>Fungi</taxon>
        <taxon>Fungi incertae sedis</taxon>
        <taxon>Mucoromycota</taxon>
        <taxon>Glomeromycotina</taxon>
        <taxon>Glomeromycetes</taxon>
        <taxon>Diversisporales</taxon>
        <taxon>Gigasporaceae</taxon>
        <taxon>Racocetra</taxon>
    </lineage>
</organism>
<proteinExistence type="predicted"/>
<keyword evidence="2" id="KW-1185">Reference proteome</keyword>
<dbReference type="Proteomes" id="UP000789920">
    <property type="component" value="Unassembled WGS sequence"/>
</dbReference>
<gene>
    <name evidence="1" type="ORF">RPERSI_LOCUS30503</name>
</gene>